<evidence type="ECO:0000313" key="2">
    <source>
        <dbReference type="Proteomes" id="UP000070463"/>
    </source>
</evidence>
<dbReference type="EMBL" id="LHXR01000196">
    <property type="protein sequence ID" value="KXA94278.1"/>
    <property type="molecule type" value="Genomic_DNA"/>
</dbReference>
<accession>A0A133UJ82</accession>
<protein>
    <submittedName>
        <fullName evidence="1">Uncharacterized protein</fullName>
    </submittedName>
</protein>
<proteinExistence type="predicted"/>
<reference evidence="1 2" key="1">
    <citation type="journal article" date="2016" name="Sci. Rep.">
        <title>Metabolic traits of an uncultured archaeal lineage -MSBL1- from brine pools of the Red Sea.</title>
        <authorList>
            <person name="Mwirichia R."/>
            <person name="Alam I."/>
            <person name="Rashid M."/>
            <person name="Vinu M."/>
            <person name="Ba-Alawi W."/>
            <person name="Anthony Kamau A."/>
            <person name="Kamanda Ngugi D."/>
            <person name="Goker M."/>
            <person name="Klenk H.P."/>
            <person name="Bajic V."/>
            <person name="Stingl U."/>
        </authorList>
    </citation>
    <scope>NUCLEOTIDE SEQUENCE [LARGE SCALE GENOMIC DNA]</scope>
    <source>
        <strain evidence="1">SCGC-AAA259I09</strain>
    </source>
</reference>
<organism evidence="1 2">
    <name type="scientific">candidate division MSBL1 archaeon SCGC-AAA259I09</name>
    <dbReference type="NCBI Taxonomy" id="1698267"/>
    <lineage>
        <taxon>Archaea</taxon>
        <taxon>Methanobacteriati</taxon>
        <taxon>Methanobacteriota</taxon>
        <taxon>candidate division MSBL1</taxon>
    </lineage>
</organism>
<name>A0A133UJ82_9EURY</name>
<evidence type="ECO:0000313" key="1">
    <source>
        <dbReference type="EMBL" id="KXA94278.1"/>
    </source>
</evidence>
<sequence>MTDEVVCAVPGCDNELTEEERKEKKAVCSSCELAEMHLCGICGKQISPSRIRGGATLCKDCLLPISPSLRDIPDVIHLTSKIPHRKTDII</sequence>
<gene>
    <name evidence="1" type="ORF">AKJ37_07760</name>
</gene>
<keyword evidence="2" id="KW-1185">Reference proteome</keyword>
<feature type="non-terminal residue" evidence="1">
    <location>
        <position position="90"/>
    </location>
</feature>
<comment type="caution">
    <text evidence="1">The sequence shown here is derived from an EMBL/GenBank/DDBJ whole genome shotgun (WGS) entry which is preliminary data.</text>
</comment>
<dbReference type="AlphaFoldDB" id="A0A133UJ82"/>
<dbReference type="Proteomes" id="UP000070463">
    <property type="component" value="Unassembled WGS sequence"/>
</dbReference>